<dbReference type="NCBIfam" id="TIGR01331">
    <property type="entry name" value="bisphos_cysQ"/>
    <property type="match status" value="1"/>
</dbReference>
<comment type="similarity">
    <text evidence="2 9">Belongs to the inositol monophosphatase superfamily. CysQ family.</text>
</comment>
<proteinExistence type="inferred from homology"/>
<dbReference type="GO" id="GO:0050427">
    <property type="term" value="P:3'-phosphoadenosine 5'-phosphosulfate metabolic process"/>
    <property type="evidence" value="ECO:0007669"/>
    <property type="project" value="TreeGrafter"/>
</dbReference>
<comment type="subcellular location">
    <subcellularLocation>
        <location evidence="9">Cell inner membrane</location>
        <topology evidence="9">Peripheral membrane protein</topology>
        <orientation evidence="9">Cytoplasmic side</orientation>
    </subcellularLocation>
</comment>
<organism evidence="11 12">
    <name type="scientific">Shewanella aestuarii</name>
    <dbReference type="NCBI Taxonomy" id="1028752"/>
    <lineage>
        <taxon>Bacteria</taxon>
        <taxon>Pseudomonadati</taxon>
        <taxon>Pseudomonadota</taxon>
        <taxon>Gammaproteobacteria</taxon>
        <taxon>Alteromonadales</taxon>
        <taxon>Shewanellaceae</taxon>
        <taxon>Shewanella</taxon>
    </lineage>
</organism>
<dbReference type="FunFam" id="3.30.540.10:FF:000007">
    <property type="entry name" value="3'(2'),5'-bisphosphate nucleotidase CysQ"/>
    <property type="match status" value="1"/>
</dbReference>
<keyword evidence="6 9" id="KW-0378">Hydrolase</keyword>
<dbReference type="InterPro" id="IPR000760">
    <property type="entry name" value="Inositol_monophosphatase-like"/>
</dbReference>
<dbReference type="SUPFAM" id="SSF56655">
    <property type="entry name" value="Carbohydrate phosphatase"/>
    <property type="match status" value="1"/>
</dbReference>
<feature type="binding site" evidence="9">
    <location>
        <position position="72"/>
    </location>
    <ligand>
        <name>substrate</name>
    </ligand>
</feature>
<dbReference type="Gene3D" id="3.30.540.10">
    <property type="entry name" value="Fructose-1,6-Bisphosphatase, subunit A, domain 1"/>
    <property type="match status" value="1"/>
</dbReference>
<evidence type="ECO:0000256" key="4">
    <source>
        <dbReference type="ARBA" id="ARBA00022519"/>
    </source>
</evidence>
<dbReference type="PROSITE" id="PS00630">
    <property type="entry name" value="IMP_2"/>
    <property type="match status" value="1"/>
</dbReference>
<dbReference type="Gene3D" id="3.40.190.80">
    <property type="match status" value="1"/>
</dbReference>
<evidence type="ECO:0000256" key="1">
    <source>
        <dbReference type="ARBA" id="ARBA00001625"/>
    </source>
</evidence>
<evidence type="ECO:0000256" key="9">
    <source>
        <dbReference type="HAMAP-Rule" id="MF_02095"/>
    </source>
</evidence>
<evidence type="ECO:0000256" key="6">
    <source>
        <dbReference type="ARBA" id="ARBA00022801"/>
    </source>
</evidence>
<dbReference type="GO" id="GO:0046854">
    <property type="term" value="P:phosphatidylinositol phosphate biosynthetic process"/>
    <property type="evidence" value="ECO:0007669"/>
    <property type="project" value="InterPro"/>
</dbReference>
<evidence type="ECO:0000256" key="5">
    <source>
        <dbReference type="ARBA" id="ARBA00022723"/>
    </source>
</evidence>
<dbReference type="EC" id="3.1.3.7" evidence="9"/>
<dbReference type="KEGG" id="saes:HBH39_10680"/>
<evidence type="ECO:0000256" key="8">
    <source>
        <dbReference type="ARBA" id="ARBA00023136"/>
    </source>
</evidence>
<dbReference type="EMBL" id="CP050313">
    <property type="protein sequence ID" value="QIR14892.1"/>
    <property type="molecule type" value="Genomic_DNA"/>
</dbReference>
<dbReference type="GO" id="GO:0000287">
    <property type="term" value="F:magnesium ion binding"/>
    <property type="evidence" value="ECO:0007669"/>
    <property type="project" value="UniProtKB-UniRule"/>
</dbReference>
<keyword evidence="8 9" id="KW-0472">Membrane</keyword>
<feature type="binding site" evidence="10">
    <location>
        <position position="72"/>
    </location>
    <ligand>
        <name>Mg(2+)</name>
        <dbReference type="ChEBI" id="CHEBI:18420"/>
        <label>1</label>
        <note>catalytic</note>
    </ligand>
</feature>
<feature type="binding site" evidence="9">
    <location>
        <position position="95"/>
    </location>
    <ligand>
        <name>Mg(2+)</name>
        <dbReference type="ChEBI" id="CHEBI:18420"/>
        <label>2</label>
    </ligand>
</feature>
<dbReference type="GO" id="GO:0005886">
    <property type="term" value="C:plasma membrane"/>
    <property type="evidence" value="ECO:0007669"/>
    <property type="project" value="UniProtKB-SubCell"/>
</dbReference>
<dbReference type="FunFam" id="3.40.190.80:FF:000005">
    <property type="entry name" value="3'(2'),5'-bisphosphate nucleotidase CysQ"/>
    <property type="match status" value="1"/>
</dbReference>
<feature type="binding site" evidence="9">
    <location>
        <begin position="94"/>
        <end position="97"/>
    </location>
    <ligand>
        <name>substrate</name>
    </ligand>
</feature>
<dbReference type="RefSeq" id="WP_167678108.1">
    <property type="nucleotide sequence ID" value="NZ_CP050313.1"/>
</dbReference>
<evidence type="ECO:0000256" key="7">
    <source>
        <dbReference type="ARBA" id="ARBA00022842"/>
    </source>
</evidence>
<dbReference type="HAMAP" id="MF_02095">
    <property type="entry name" value="CysQ"/>
    <property type="match status" value="1"/>
</dbReference>
<evidence type="ECO:0000256" key="2">
    <source>
        <dbReference type="ARBA" id="ARBA00005289"/>
    </source>
</evidence>
<dbReference type="InterPro" id="IPR050725">
    <property type="entry name" value="CysQ/Inositol_MonoPase"/>
</dbReference>
<dbReference type="GO" id="GO:0008441">
    <property type="term" value="F:3'(2'),5'-bisphosphate nucleotidase activity"/>
    <property type="evidence" value="ECO:0007669"/>
    <property type="project" value="UniProtKB-UniRule"/>
</dbReference>
<dbReference type="PANTHER" id="PTHR43028">
    <property type="entry name" value="3'(2'),5'-BISPHOSPHATE NUCLEOTIDASE 1"/>
    <property type="match status" value="1"/>
</dbReference>
<feature type="binding site" evidence="9">
    <location>
        <position position="94"/>
    </location>
    <ligand>
        <name>Mg(2+)</name>
        <dbReference type="ChEBI" id="CHEBI:18420"/>
        <label>1</label>
    </ligand>
</feature>
<comment type="cofactor">
    <cofactor evidence="9 10">
        <name>Mg(2+)</name>
        <dbReference type="ChEBI" id="CHEBI:18420"/>
    </cofactor>
</comment>
<accession>A0A6G9QKA6</accession>
<feature type="binding site" evidence="9">
    <location>
        <position position="72"/>
    </location>
    <ligand>
        <name>Mg(2+)</name>
        <dbReference type="ChEBI" id="CHEBI:18420"/>
        <label>1</label>
    </ligand>
</feature>
<sequence length="269" mass="29373">MSNYLISSSQLAKVIDIAKQAGKAIMDVYATADIHVEVKQDDSPVTAADIASHNVIINGLNQMFTDIPVMSEEAADISWAERQTWQTYWLIDPLDGTKEFIKRNGEFTVNIALIHQGKAIAGVVYAPVLNKCYSGVLGQGAWLETQTDDGVTQVELNISQRDISPIPIVVGSRSHISPDVASYLETVGEHKVLSVGSSLKFCMVAEGQADVYPRLGLTSEWDTAAAQAVLESAGGQVLQYPELTPLVYNQKENILNPYFIAAAKSWFIR</sequence>
<keyword evidence="12" id="KW-1185">Reference proteome</keyword>
<feature type="binding site" evidence="10">
    <location>
        <position position="92"/>
    </location>
    <ligand>
        <name>Mg(2+)</name>
        <dbReference type="ChEBI" id="CHEBI:18420"/>
        <label>1</label>
        <note>catalytic</note>
    </ligand>
</feature>
<reference evidence="11 12" key="1">
    <citation type="submission" date="2020-03" db="EMBL/GenBank/DDBJ databases">
        <title>Complete genome sequence of Shewanella sp.</title>
        <authorList>
            <person name="Kim Y.-S."/>
            <person name="Kim S.-J."/>
            <person name="Jung H.-K."/>
            <person name="Kim K.-H."/>
        </authorList>
    </citation>
    <scope>NUCLEOTIDE SEQUENCE [LARGE SCALE GENOMIC DNA]</scope>
    <source>
        <strain evidence="11 12">PN3F2</strain>
    </source>
</reference>
<dbReference type="InterPro" id="IPR020550">
    <property type="entry name" value="Inositol_monophosphatase_CS"/>
</dbReference>
<dbReference type="Proteomes" id="UP000502608">
    <property type="component" value="Chromosome"/>
</dbReference>
<name>A0A6G9QKA6_9GAMM</name>
<feature type="binding site" evidence="9">
    <location>
        <position position="92"/>
    </location>
    <ligand>
        <name>Mg(2+)</name>
        <dbReference type="ChEBI" id="CHEBI:18420"/>
        <label>1</label>
    </ligand>
</feature>
<keyword evidence="5 9" id="KW-0479">Metal-binding</keyword>
<feature type="binding site" evidence="9">
    <location>
        <position position="222"/>
    </location>
    <ligand>
        <name>substrate</name>
    </ligand>
</feature>
<feature type="binding site" evidence="9">
    <location>
        <position position="222"/>
    </location>
    <ligand>
        <name>Mg(2+)</name>
        <dbReference type="ChEBI" id="CHEBI:18420"/>
        <label>2</label>
    </ligand>
</feature>
<dbReference type="InterPro" id="IPR020583">
    <property type="entry name" value="Inositol_monoP_metal-BS"/>
</dbReference>
<dbReference type="PROSITE" id="PS00629">
    <property type="entry name" value="IMP_1"/>
    <property type="match status" value="1"/>
</dbReference>
<dbReference type="GO" id="GO:0000103">
    <property type="term" value="P:sulfate assimilation"/>
    <property type="evidence" value="ECO:0007669"/>
    <property type="project" value="TreeGrafter"/>
</dbReference>
<gene>
    <name evidence="9 11" type="primary">cysQ</name>
    <name evidence="11" type="ORF">HBH39_10680</name>
</gene>
<dbReference type="CDD" id="cd01638">
    <property type="entry name" value="CysQ"/>
    <property type="match status" value="1"/>
</dbReference>
<comment type="function">
    <text evidence="9">Converts adenosine-3',5'-bisphosphate (PAP) to AMP.</text>
</comment>
<dbReference type="InterPro" id="IPR006240">
    <property type="entry name" value="CysQ"/>
</dbReference>
<evidence type="ECO:0000256" key="3">
    <source>
        <dbReference type="ARBA" id="ARBA00022475"/>
    </source>
</evidence>
<keyword evidence="3 9" id="KW-1003">Cell membrane</keyword>
<dbReference type="PRINTS" id="PR00377">
    <property type="entry name" value="IMPHPHTASES"/>
</dbReference>
<dbReference type="PANTHER" id="PTHR43028:SF5">
    <property type="entry name" value="3'(2'),5'-BISPHOSPHATE NUCLEOTIDASE 1"/>
    <property type="match status" value="1"/>
</dbReference>
<evidence type="ECO:0000313" key="11">
    <source>
        <dbReference type="EMBL" id="QIR14892.1"/>
    </source>
</evidence>
<evidence type="ECO:0000256" key="10">
    <source>
        <dbReference type="PIRSR" id="PIRSR600760-2"/>
    </source>
</evidence>
<comment type="catalytic activity">
    <reaction evidence="1 9">
        <text>adenosine 3',5'-bisphosphate + H2O = AMP + phosphate</text>
        <dbReference type="Rhea" id="RHEA:10040"/>
        <dbReference type="ChEBI" id="CHEBI:15377"/>
        <dbReference type="ChEBI" id="CHEBI:43474"/>
        <dbReference type="ChEBI" id="CHEBI:58343"/>
        <dbReference type="ChEBI" id="CHEBI:456215"/>
        <dbReference type="EC" id="3.1.3.7"/>
    </reaction>
</comment>
<feature type="binding site" evidence="10">
    <location>
        <position position="222"/>
    </location>
    <ligand>
        <name>Mg(2+)</name>
        <dbReference type="ChEBI" id="CHEBI:18420"/>
        <label>1</label>
        <note>catalytic</note>
    </ligand>
</feature>
<protein>
    <recommendedName>
        <fullName evidence="9">3'(2'),5'-bisphosphate nucleotidase CysQ</fullName>
        <ecNumber evidence="9">3.1.3.7</ecNumber>
    </recommendedName>
    <alternativeName>
        <fullName evidence="9">3'(2'),5-bisphosphonucleoside 3'(2')-phosphohydrolase</fullName>
    </alternativeName>
    <alternativeName>
        <fullName evidence="9">3'-phosphoadenosine 5'-phosphate phosphatase</fullName>
        <shortName evidence="9">PAP phosphatase</shortName>
    </alternativeName>
</protein>
<dbReference type="AlphaFoldDB" id="A0A6G9QKA6"/>
<feature type="binding site" evidence="9">
    <location>
        <position position="92"/>
    </location>
    <ligand>
        <name>Mg(2+)</name>
        <dbReference type="ChEBI" id="CHEBI:18420"/>
        <label>2</label>
    </ligand>
</feature>
<keyword evidence="7 9" id="KW-0460">Magnesium</keyword>
<dbReference type="Pfam" id="PF00459">
    <property type="entry name" value="Inositol_P"/>
    <property type="match status" value="1"/>
</dbReference>
<evidence type="ECO:0000313" key="12">
    <source>
        <dbReference type="Proteomes" id="UP000502608"/>
    </source>
</evidence>
<keyword evidence="4 9" id="KW-0997">Cell inner membrane</keyword>
<feature type="binding site" evidence="10">
    <location>
        <position position="95"/>
    </location>
    <ligand>
        <name>Mg(2+)</name>
        <dbReference type="ChEBI" id="CHEBI:18420"/>
        <label>1</label>
        <note>catalytic</note>
    </ligand>
</feature>
<feature type="binding site" evidence="10">
    <location>
        <position position="94"/>
    </location>
    <ligand>
        <name>Mg(2+)</name>
        <dbReference type="ChEBI" id="CHEBI:18420"/>
        <label>1</label>
        <note>catalytic</note>
    </ligand>
</feature>